<keyword evidence="3" id="KW-1185">Reference proteome</keyword>
<dbReference type="AlphaFoldDB" id="D7T3T3"/>
<feature type="transmembrane region" description="Helical" evidence="1">
    <location>
        <begin position="85"/>
        <end position="104"/>
    </location>
</feature>
<evidence type="ECO:0000313" key="3">
    <source>
        <dbReference type="Proteomes" id="UP000009183"/>
    </source>
</evidence>
<keyword evidence="1" id="KW-1133">Transmembrane helix</keyword>
<keyword evidence="1" id="KW-0472">Membrane</keyword>
<accession>D7T3T3</accession>
<proteinExistence type="predicted"/>
<evidence type="ECO:0000256" key="1">
    <source>
        <dbReference type="SAM" id="Phobius"/>
    </source>
</evidence>
<sequence length="108" mass="12995">MLQGQSLVVLVSNRFYFSFIVHPESKATTNGFGLQNVVPATEEEACHILKRMDAESLLREKVKRGTCFKFFLLELYETLRNVEKYYLLWYIFYACWRGFLYFYFYQIL</sequence>
<evidence type="ECO:0000313" key="2">
    <source>
        <dbReference type="EMBL" id="CBI25165.3"/>
    </source>
</evidence>
<dbReference type="HOGENOM" id="CLU_2201872_0_0_1"/>
<reference evidence="3" key="1">
    <citation type="journal article" date="2007" name="Nature">
        <title>The grapevine genome sequence suggests ancestral hexaploidization in major angiosperm phyla.</title>
        <authorList>
            <consortium name="The French-Italian Public Consortium for Grapevine Genome Characterization."/>
            <person name="Jaillon O."/>
            <person name="Aury J.-M."/>
            <person name="Noel B."/>
            <person name="Policriti A."/>
            <person name="Clepet C."/>
            <person name="Casagrande A."/>
            <person name="Choisne N."/>
            <person name="Aubourg S."/>
            <person name="Vitulo N."/>
            <person name="Jubin C."/>
            <person name="Vezzi A."/>
            <person name="Legeai F."/>
            <person name="Hugueney P."/>
            <person name="Dasilva C."/>
            <person name="Horner D."/>
            <person name="Mica E."/>
            <person name="Jublot D."/>
            <person name="Poulain J."/>
            <person name="Bruyere C."/>
            <person name="Billault A."/>
            <person name="Segurens B."/>
            <person name="Gouyvenoux M."/>
            <person name="Ugarte E."/>
            <person name="Cattonaro F."/>
            <person name="Anthouard V."/>
            <person name="Vico V."/>
            <person name="Del Fabbro C."/>
            <person name="Alaux M."/>
            <person name="Di Gaspero G."/>
            <person name="Dumas V."/>
            <person name="Felice N."/>
            <person name="Paillard S."/>
            <person name="Juman I."/>
            <person name="Moroldo M."/>
            <person name="Scalabrin S."/>
            <person name="Canaguier A."/>
            <person name="Le Clainche I."/>
            <person name="Malacrida G."/>
            <person name="Durand E."/>
            <person name="Pesole G."/>
            <person name="Laucou V."/>
            <person name="Chatelet P."/>
            <person name="Merdinoglu D."/>
            <person name="Delledonne M."/>
            <person name="Pezzotti M."/>
            <person name="Lecharny A."/>
            <person name="Scarpelli C."/>
            <person name="Artiguenave F."/>
            <person name="Pe M.E."/>
            <person name="Valle G."/>
            <person name="Morgante M."/>
            <person name="Caboche M."/>
            <person name="Adam-Blondon A.-F."/>
            <person name="Weissenbach J."/>
            <person name="Quetier F."/>
            <person name="Wincker P."/>
        </authorList>
    </citation>
    <scope>NUCLEOTIDE SEQUENCE [LARGE SCALE GENOMIC DNA]</scope>
    <source>
        <strain evidence="3">cv. Pinot noir / PN40024</strain>
    </source>
</reference>
<gene>
    <name evidence="2" type="ordered locus">VIT_09s0018g00230</name>
</gene>
<organism evidence="2 3">
    <name type="scientific">Vitis vinifera</name>
    <name type="common">Grape</name>
    <dbReference type="NCBI Taxonomy" id="29760"/>
    <lineage>
        <taxon>Eukaryota</taxon>
        <taxon>Viridiplantae</taxon>
        <taxon>Streptophyta</taxon>
        <taxon>Embryophyta</taxon>
        <taxon>Tracheophyta</taxon>
        <taxon>Spermatophyta</taxon>
        <taxon>Magnoliopsida</taxon>
        <taxon>eudicotyledons</taxon>
        <taxon>Gunneridae</taxon>
        <taxon>Pentapetalae</taxon>
        <taxon>rosids</taxon>
        <taxon>Vitales</taxon>
        <taxon>Vitaceae</taxon>
        <taxon>Viteae</taxon>
        <taxon>Vitis</taxon>
    </lineage>
</organism>
<dbReference type="STRING" id="29760.D7T3T3"/>
<dbReference type="EMBL" id="FN595513">
    <property type="protein sequence ID" value="CBI25165.3"/>
    <property type="molecule type" value="Genomic_DNA"/>
</dbReference>
<dbReference type="PaxDb" id="29760-VIT_09s0018g00230.t01"/>
<protein>
    <submittedName>
        <fullName evidence="2">Uncharacterized protein</fullName>
    </submittedName>
</protein>
<dbReference type="InParanoid" id="D7T3T3"/>
<dbReference type="Proteomes" id="UP000009183">
    <property type="component" value="Chromosome 9"/>
</dbReference>
<dbReference type="eggNOG" id="KOG2763">
    <property type="taxonomic scope" value="Eukaryota"/>
</dbReference>
<keyword evidence="1" id="KW-0812">Transmembrane</keyword>
<name>D7T3T3_VITVI</name>